<feature type="transmembrane region" description="Helical" evidence="2">
    <location>
        <begin position="445"/>
        <end position="471"/>
    </location>
</feature>
<keyword evidence="2" id="KW-1133">Transmembrane helix</keyword>
<feature type="transmembrane region" description="Helical" evidence="2">
    <location>
        <begin position="402"/>
        <end position="424"/>
    </location>
</feature>
<feature type="region of interest" description="Disordered" evidence="1">
    <location>
        <begin position="518"/>
        <end position="541"/>
    </location>
</feature>
<evidence type="ECO:0000256" key="2">
    <source>
        <dbReference type="SAM" id="Phobius"/>
    </source>
</evidence>
<feature type="transmembrane region" description="Helical" evidence="2">
    <location>
        <begin position="243"/>
        <end position="265"/>
    </location>
</feature>
<feature type="transmembrane region" description="Helical" evidence="2">
    <location>
        <begin position="286"/>
        <end position="305"/>
    </location>
</feature>
<evidence type="ECO:0000256" key="1">
    <source>
        <dbReference type="SAM" id="MobiDB-lite"/>
    </source>
</evidence>
<accession>A0A1X7VMI3</accession>
<feature type="compositionally biased region" description="Basic and acidic residues" evidence="1">
    <location>
        <begin position="525"/>
        <end position="534"/>
    </location>
</feature>
<feature type="transmembrane region" description="Helical" evidence="2">
    <location>
        <begin position="368"/>
        <end position="390"/>
    </location>
</feature>
<dbReference type="EnsemblMetazoa" id="Aqu2.1.41606_001">
    <property type="protein sequence ID" value="Aqu2.1.41606_001"/>
    <property type="gene ID" value="Aqu2.1.41606"/>
</dbReference>
<reference evidence="4" key="1">
    <citation type="submission" date="2017-05" db="UniProtKB">
        <authorList>
            <consortium name="EnsemblMetazoa"/>
        </authorList>
    </citation>
    <scope>IDENTIFICATION</scope>
</reference>
<organism evidence="4">
    <name type="scientific">Amphimedon queenslandica</name>
    <name type="common">Sponge</name>
    <dbReference type="NCBI Taxonomy" id="400682"/>
    <lineage>
        <taxon>Eukaryota</taxon>
        <taxon>Metazoa</taxon>
        <taxon>Porifera</taxon>
        <taxon>Demospongiae</taxon>
        <taxon>Heteroscleromorpha</taxon>
        <taxon>Haplosclerida</taxon>
        <taxon>Niphatidae</taxon>
        <taxon>Amphimedon</taxon>
    </lineage>
</organism>
<evidence type="ECO:0000313" key="4">
    <source>
        <dbReference type="EnsemblMetazoa" id="Aqu2.1.41606_001"/>
    </source>
</evidence>
<name>A0A1X7VMI3_AMPQE</name>
<dbReference type="InParanoid" id="A0A1X7VMI3"/>
<feature type="transmembrane region" description="Helical" evidence="2">
    <location>
        <begin position="477"/>
        <end position="496"/>
    </location>
</feature>
<keyword evidence="2" id="KW-0812">Transmembrane</keyword>
<feature type="chain" id="PRO_5012688386" evidence="3">
    <location>
        <begin position="18"/>
        <end position="593"/>
    </location>
</feature>
<feature type="transmembrane region" description="Helical" evidence="2">
    <location>
        <begin position="317"/>
        <end position="338"/>
    </location>
</feature>
<proteinExistence type="predicted"/>
<evidence type="ECO:0000256" key="3">
    <source>
        <dbReference type="SAM" id="SignalP"/>
    </source>
</evidence>
<protein>
    <submittedName>
        <fullName evidence="4">Uncharacterized protein</fullName>
    </submittedName>
</protein>
<sequence>MILLFSFLLYTANSNSCQSSQDDHYLVSAILENALAGDCVTLRRLAGAFFTNQERPPHSVRVKYNLCIPLNKNCSANDGCNCWSGDNCNLDSSICPANSCLVEREFLWGRIPLIVEDNIYRTLNICPFMIGGNTEKRISINFTLGGSEEDILNCITTKQFPCSWCSTSNLYQFDYVSNTNGIDNIATFAQKYSTIDQALFTLTEKLQGYAIKAHALPWLVYSNDQAIGYAAPYPLLKNSPIVLIRHIGFFTSYFLFQLILFMLIYKYRKRFYRRIYAYINSDQINSAFFYSFIVTSILTGCGMLVGTNDGGYCLTIFQVLLLGIALLFSIPHGLIVCFRLRKRPDFFNVFPLFCSCIHRGKLNIIAQVLVFWLLFSMPHTVMYLLLIIFFDLFYNPFSYLVVLMYLGLSIIALWIGNAIYFHLTSTSLANYKSGTWRNRAKRRRFIFGVSIAVAINILYFTTWGFVGSFFYDKRGHATNYMTFVPGFAITLIGWYLSGDLVKVFDMFTQSKSETNQSKDLLAPENKVDEERRSSATEIELSGLQNHDEESPLLERSGGESRSRYSIKRLRRLVRVVTREPAILQESDNDYEHI</sequence>
<keyword evidence="2" id="KW-0472">Membrane</keyword>
<feature type="signal peptide" evidence="3">
    <location>
        <begin position="1"/>
        <end position="17"/>
    </location>
</feature>
<dbReference type="AlphaFoldDB" id="A0A1X7VMI3"/>
<keyword evidence="3" id="KW-0732">Signal</keyword>